<evidence type="ECO:0000313" key="2">
    <source>
        <dbReference type="EMBL" id="RFU30416.1"/>
    </source>
</evidence>
<feature type="non-terminal residue" evidence="2">
    <location>
        <position position="429"/>
    </location>
</feature>
<feature type="region of interest" description="Disordered" evidence="1">
    <location>
        <begin position="39"/>
        <end position="135"/>
    </location>
</feature>
<accession>A0A3E2HAE6</accession>
<feature type="compositionally biased region" description="Polar residues" evidence="1">
    <location>
        <begin position="102"/>
        <end position="120"/>
    </location>
</feature>
<evidence type="ECO:0000313" key="3">
    <source>
        <dbReference type="Proteomes" id="UP000258309"/>
    </source>
</evidence>
<reference evidence="2 3" key="1">
    <citation type="submission" date="2018-05" db="EMBL/GenBank/DDBJ databases">
        <title>Draft genome sequence of Scytalidium lignicola DSM 105466, a ubiquitous saprotrophic fungus.</title>
        <authorList>
            <person name="Buettner E."/>
            <person name="Gebauer A.M."/>
            <person name="Hofrichter M."/>
            <person name="Liers C."/>
            <person name="Kellner H."/>
        </authorList>
    </citation>
    <scope>NUCLEOTIDE SEQUENCE [LARGE SCALE GENOMIC DNA]</scope>
    <source>
        <strain evidence="2 3">DSM 105466</strain>
    </source>
</reference>
<evidence type="ECO:0000256" key="1">
    <source>
        <dbReference type="SAM" id="MobiDB-lite"/>
    </source>
</evidence>
<dbReference type="EMBL" id="NCSJ02000100">
    <property type="protein sequence ID" value="RFU30416.1"/>
    <property type="molecule type" value="Genomic_DNA"/>
</dbReference>
<dbReference type="Proteomes" id="UP000258309">
    <property type="component" value="Unassembled WGS sequence"/>
</dbReference>
<name>A0A3E2HAE6_SCYLI</name>
<comment type="caution">
    <text evidence="2">The sequence shown here is derived from an EMBL/GenBank/DDBJ whole genome shotgun (WGS) entry which is preliminary data.</text>
</comment>
<dbReference type="AlphaFoldDB" id="A0A3E2HAE6"/>
<feature type="compositionally biased region" description="Polar residues" evidence="1">
    <location>
        <begin position="56"/>
        <end position="77"/>
    </location>
</feature>
<feature type="compositionally biased region" description="Polar residues" evidence="1">
    <location>
        <begin position="84"/>
        <end position="95"/>
    </location>
</feature>
<sequence length="429" mass="47570">MNLLERFSRSQKPAYVLIDRIPASVGPSLLGRIVVDIDRPTDNYRPKKPLEFVQTKRPSSKNTTSIAKSGQGTSLGTSDDGAGKSNQLSSNSIGQTKEETDPSQGSNAKEVASTNVNRASSGEDRSDTVQIEPAKAKDAIKNEDIRVEDIKEAALANTDDTASGEDRSYSAELESATIIEAIKNEQIQVEDSAFSFLFSQNNNYNVQFKLGQILGVTVEKGKEIKVGITSKYVRTRNLTQHYDTLKTLLARHRKEILELAPLVKRKRLYMVVGFKAAVDADMHKSFEEKQSMSLQAAFPAEAVVQAASHGAVNLGNTINPQLDTDGRRENNMNASAKMIGEQIFAIRYRILDLNLKKKSEPIKHGEIMRVKHGEGVYGAGDKELVFEDDDYSEDSDYDEWQDEEIVPSLGSIRNEARFFNKVVVADFDQ</sequence>
<feature type="compositionally biased region" description="Basic and acidic residues" evidence="1">
    <location>
        <begin position="39"/>
        <end position="50"/>
    </location>
</feature>
<keyword evidence="3" id="KW-1185">Reference proteome</keyword>
<proteinExistence type="predicted"/>
<protein>
    <submittedName>
        <fullName evidence="2">Uncharacterized protein</fullName>
    </submittedName>
</protein>
<gene>
    <name evidence="2" type="ORF">B7463_g5905</name>
</gene>
<feature type="non-terminal residue" evidence="2">
    <location>
        <position position="1"/>
    </location>
</feature>
<organism evidence="2 3">
    <name type="scientific">Scytalidium lignicola</name>
    <name type="common">Hyphomycete</name>
    <dbReference type="NCBI Taxonomy" id="5539"/>
    <lineage>
        <taxon>Eukaryota</taxon>
        <taxon>Fungi</taxon>
        <taxon>Dikarya</taxon>
        <taxon>Ascomycota</taxon>
        <taxon>Pezizomycotina</taxon>
        <taxon>Leotiomycetes</taxon>
        <taxon>Leotiomycetes incertae sedis</taxon>
        <taxon>Scytalidium</taxon>
    </lineage>
</organism>
<dbReference type="OrthoDB" id="5410365at2759"/>